<protein>
    <submittedName>
        <fullName evidence="2">Uncharacterized protein</fullName>
    </submittedName>
</protein>
<sequence>MMPPSQEFLRQLDQPTIPFSSSSAPSARGKVLYADPSGRFRFYYAGLKGSGSASFLHYAIDVVLLVQSTVSSSRLNSNRIMHTHYSTLTTQSPTRGRSRSRCPLPLLRLPHHTLIHTGRRATRPSAPGLAQSGRPGRPCTLQGCARRPARLPTLTHQPSPSYARPPSPPHAHLPTFPSFCWPSAPTAPGRLRGASCPLSPVPFLRTPSPEPLQLKSQLPLDSILCSPFPGGCGCGPRQSNIQSAIQYSSCFFPFSFYSFLFSPSLPSSTRPAHQIKPTKRAPDSAILLYTTTSHGR</sequence>
<dbReference type="Proteomes" id="UP000076842">
    <property type="component" value="Unassembled WGS sequence"/>
</dbReference>
<keyword evidence="3" id="KW-1185">Reference proteome</keyword>
<dbReference type="EMBL" id="KV424083">
    <property type="protein sequence ID" value="KZT51960.1"/>
    <property type="molecule type" value="Genomic_DNA"/>
</dbReference>
<evidence type="ECO:0000313" key="3">
    <source>
        <dbReference type="Proteomes" id="UP000076842"/>
    </source>
</evidence>
<accession>A0A165D2Y1</accession>
<reference evidence="2 3" key="1">
    <citation type="journal article" date="2016" name="Mol. Biol. Evol.">
        <title>Comparative Genomics of Early-Diverging Mushroom-Forming Fungi Provides Insights into the Origins of Lignocellulose Decay Capabilities.</title>
        <authorList>
            <person name="Nagy L.G."/>
            <person name="Riley R."/>
            <person name="Tritt A."/>
            <person name="Adam C."/>
            <person name="Daum C."/>
            <person name="Floudas D."/>
            <person name="Sun H."/>
            <person name="Yadav J.S."/>
            <person name="Pangilinan J."/>
            <person name="Larsson K.H."/>
            <person name="Matsuura K."/>
            <person name="Barry K."/>
            <person name="Labutti K."/>
            <person name="Kuo R."/>
            <person name="Ohm R.A."/>
            <person name="Bhattacharya S.S."/>
            <person name="Shirouzu T."/>
            <person name="Yoshinaga Y."/>
            <person name="Martin F.M."/>
            <person name="Grigoriev I.V."/>
            <person name="Hibbett D.S."/>
        </authorList>
    </citation>
    <scope>NUCLEOTIDE SEQUENCE [LARGE SCALE GENOMIC DNA]</scope>
    <source>
        <strain evidence="2 3">HHB12733</strain>
    </source>
</reference>
<gene>
    <name evidence="2" type="ORF">CALCODRAFT_109375</name>
</gene>
<evidence type="ECO:0000256" key="1">
    <source>
        <dbReference type="SAM" id="MobiDB-lite"/>
    </source>
</evidence>
<name>A0A165D2Y1_9BASI</name>
<dbReference type="InParanoid" id="A0A165D2Y1"/>
<organism evidence="2 3">
    <name type="scientific">Calocera cornea HHB12733</name>
    <dbReference type="NCBI Taxonomy" id="1353952"/>
    <lineage>
        <taxon>Eukaryota</taxon>
        <taxon>Fungi</taxon>
        <taxon>Dikarya</taxon>
        <taxon>Basidiomycota</taxon>
        <taxon>Agaricomycotina</taxon>
        <taxon>Dacrymycetes</taxon>
        <taxon>Dacrymycetales</taxon>
        <taxon>Dacrymycetaceae</taxon>
        <taxon>Calocera</taxon>
    </lineage>
</organism>
<proteinExistence type="predicted"/>
<evidence type="ECO:0000313" key="2">
    <source>
        <dbReference type="EMBL" id="KZT51960.1"/>
    </source>
</evidence>
<dbReference type="AlphaFoldDB" id="A0A165D2Y1"/>
<feature type="region of interest" description="Disordered" evidence="1">
    <location>
        <begin position="119"/>
        <end position="143"/>
    </location>
</feature>